<dbReference type="EMBL" id="CABPSO010000003">
    <property type="protein sequence ID" value="VVE63542.1"/>
    <property type="molecule type" value="Genomic_DNA"/>
</dbReference>
<dbReference type="GO" id="GO:0051539">
    <property type="term" value="F:4 iron, 4 sulfur cluster binding"/>
    <property type="evidence" value="ECO:0007669"/>
    <property type="project" value="UniProtKB-KW"/>
</dbReference>
<evidence type="ECO:0000256" key="5">
    <source>
        <dbReference type="ARBA" id="ARBA00022723"/>
    </source>
</evidence>
<protein>
    <submittedName>
        <fullName evidence="10">Formate dehydrogenase</fullName>
    </submittedName>
    <submittedName>
        <fullName evidence="9">NADH-quinone oxidoreductase subunit F</fullName>
        <ecNumber evidence="9">1.6.5.11</ecNumber>
    </submittedName>
</protein>
<feature type="domain" description="NADH-ubiquinone oxidoreductase 51kDa subunit iron-sulphur binding" evidence="8">
    <location>
        <begin position="435"/>
        <end position="480"/>
    </location>
</feature>
<dbReference type="InterPro" id="IPR001949">
    <property type="entry name" value="NADH-UbQ_OxRdtase_51kDa_CS"/>
</dbReference>
<reference evidence="9 11" key="1">
    <citation type="submission" date="2018-06" db="EMBL/GenBank/DDBJ databases">
        <authorList>
            <consortium name="Pathogen Informatics"/>
            <person name="Doyle S."/>
        </authorList>
    </citation>
    <scope>NUCLEOTIDE SEQUENCE [LARGE SCALE GENOMIC DNA]</scope>
    <source>
        <strain evidence="9 11">NCTC13160</strain>
    </source>
</reference>
<dbReference type="EC" id="1.6.5.11" evidence="9"/>
<dbReference type="InterPro" id="IPR019575">
    <property type="entry name" value="Nuop51_4Fe4S-bd"/>
</dbReference>
<keyword evidence="9" id="KW-0560">Oxidoreductase</keyword>
<dbReference type="InterPro" id="IPR011538">
    <property type="entry name" value="Nuo51_FMN-bd"/>
</dbReference>
<dbReference type="Pfam" id="PF10589">
    <property type="entry name" value="NADH_4Fe-4S"/>
    <property type="match status" value="1"/>
</dbReference>
<dbReference type="OrthoDB" id="9805533at2"/>
<dbReference type="EMBL" id="UGSG01000001">
    <property type="protein sequence ID" value="SUA81506.1"/>
    <property type="molecule type" value="Genomic_DNA"/>
</dbReference>
<dbReference type="Pfam" id="PF01512">
    <property type="entry name" value="Complex1_51K"/>
    <property type="match status" value="1"/>
</dbReference>
<dbReference type="GO" id="GO:0016491">
    <property type="term" value="F:oxidoreductase activity"/>
    <property type="evidence" value="ECO:0007669"/>
    <property type="project" value="UniProtKB-KW"/>
</dbReference>
<dbReference type="InterPro" id="IPR037207">
    <property type="entry name" value="Nuop51_4Fe4S-bd_sf"/>
</dbReference>
<evidence type="ECO:0000313" key="10">
    <source>
        <dbReference type="EMBL" id="VVE63542.1"/>
    </source>
</evidence>
<keyword evidence="12" id="KW-1185">Reference proteome</keyword>
<reference evidence="10 12" key="2">
    <citation type="submission" date="2019-08" db="EMBL/GenBank/DDBJ databases">
        <authorList>
            <person name="Peeters C."/>
        </authorList>
    </citation>
    <scope>NUCLEOTIDE SEQUENCE [LARGE SCALE GENOMIC DNA]</scope>
    <source>
        <strain evidence="10 12">LMG 31119</strain>
    </source>
</reference>
<evidence type="ECO:0000256" key="3">
    <source>
        <dbReference type="ARBA" id="ARBA00007523"/>
    </source>
</evidence>
<evidence type="ECO:0000256" key="6">
    <source>
        <dbReference type="ARBA" id="ARBA00023004"/>
    </source>
</evidence>
<dbReference type="Proteomes" id="UP000254573">
    <property type="component" value="Unassembled WGS sequence"/>
</dbReference>
<comment type="cofactor">
    <cofactor evidence="1">
        <name>FMN</name>
        <dbReference type="ChEBI" id="CHEBI:58210"/>
    </cofactor>
</comment>
<dbReference type="SUPFAM" id="SSF142019">
    <property type="entry name" value="Nqo1 FMN-binding domain-like"/>
    <property type="match status" value="1"/>
</dbReference>
<dbReference type="AlphaFoldDB" id="A0A378YWD5"/>
<dbReference type="SUPFAM" id="SSF140490">
    <property type="entry name" value="Nqo1C-terminal domain-like"/>
    <property type="match status" value="1"/>
</dbReference>
<dbReference type="PROSITE" id="PS00645">
    <property type="entry name" value="COMPLEX1_51K_2"/>
    <property type="match status" value="1"/>
</dbReference>
<organism evidence="9 11">
    <name type="scientific">Pandoraea pnomenusa</name>
    <dbReference type="NCBI Taxonomy" id="93220"/>
    <lineage>
        <taxon>Bacteria</taxon>
        <taxon>Pseudomonadati</taxon>
        <taxon>Pseudomonadota</taxon>
        <taxon>Betaproteobacteria</taxon>
        <taxon>Burkholderiales</taxon>
        <taxon>Burkholderiaceae</taxon>
        <taxon>Pandoraea</taxon>
    </lineage>
</organism>
<dbReference type="SMART" id="SM00928">
    <property type="entry name" value="NADH_4Fe-4S"/>
    <property type="match status" value="1"/>
</dbReference>
<dbReference type="GO" id="GO:0046872">
    <property type="term" value="F:metal ion binding"/>
    <property type="evidence" value="ECO:0007669"/>
    <property type="project" value="UniProtKB-KW"/>
</dbReference>
<dbReference type="InterPro" id="IPR037225">
    <property type="entry name" value="Nuo51_FMN-bd_sf"/>
</dbReference>
<dbReference type="Gene3D" id="3.40.50.11540">
    <property type="entry name" value="NADH-ubiquinone oxidoreductase 51kDa subunit"/>
    <property type="match status" value="1"/>
</dbReference>
<name>A0A378YWD5_9BURK</name>
<evidence type="ECO:0000256" key="4">
    <source>
        <dbReference type="ARBA" id="ARBA00022485"/>
    </source>
</evidence>
<dbReference type="GO" id="GO:0010181">
    <property type="term" value="F:FMN binding"/>
    <property type="evidence" value="ECO:0007669"/>
    <property type="project" value="InterPro"/>
</dbReference>
<dbReference type="Proteomes" id="UP000361468">
    <property type="component" value="Unassembled WGS sequence"/>
</dbReference>
<evidence type="ECO:0000313" key="11">
    <source>
        <dbReference type="Proteomes" id="UP000254573"/>
    </source>
</evidence>
<dbReference type="Gene3D" id="6.10.250.1450">
    <property type="match status" value="1"/>
</dbReference>
<dbReference type="GO" id="GO:0008137">
    <property type="term" value="F:NADH dehydrogenase (ubiquinone) activity"/>
    <property type="evidence" value="ECO:0007669"/>
    <property type="project" value="InterPro"/>
</dbReference>
<dbReference type="Gene3D" id="1.20.1440.230">
    <property type="entry name" value="NADH-ubiquinone oxidoreductase 51kDa subunit, iron-sulphur binding domain"/>
    <property type="match status" value="1"/>
</dbReference>
<dbReference type="SUPFAM" id="SSF142984">
    <property type="entry name" value="Nqo1 middle domain-like"/>
    <property type="match status" value="1"/>
</dbReference>
<dbReference type="PANTHER" id="PTHR43578">
    <property type="entry name" value="NADH-QUINONE OXIDOREDUCTASE SUBUNIT F"/>
    <property type="match status" value="1"/>
</dbReference>
<proteinExistence type="inferred from homology"/>
<dbReference type="KEGG" id="ppnm:LV28_22165"/>
<evidence type="ECO:0000256" key="2">
    <source>
        <dbReference type="ARBA" id="ARBA00001966"/>
    </source>
</evidence>
<keyword evidence="7" id="KW-0411">Iron-sulfur</keyword>
<comment type="cofactor">
    <cofactor evidence="2">
        <name>[4Fe-4S] cluster</name>
        <dbReference type="ChEBI" id="CHEBI:49883"/>
    </cofactor>
</comment>
<keyword evidence="4" id="KW-0004">4Fe-4S</keyword>
<dbReference type="PANTHER" id="PTHR43578:SF3">
    <property type="entry name" value="NADH-QUINONE OXIDOREDUCTASE SUBUNIT F"/>
    <property type="match status" value="1"/>
</dbReference>
<comment type="similarity">
    <text evidence="3">Belongs to the complex I 51 kDa subunit family.</text>
</comment>
<sequence>MSQATHSAKAPVRLYLPRDSAALALGADEVADAIRAQAAKRGIEIELVRNGTRGMLWLEPLLEVETPAGRVAYGPVEVDDVAGLFDANVTAGGDHPLALGLTEAIPYLKKQERLTFARVGVTDPVSVDDYVAHDGYKGLRNALAMDGAAIVAQVTESGLRGRGGAAFPTGIKWKTVLNTPADQKYIVCNADEGDSGTFADRMLMEGDPLVLVEGMTIAGIAVGATRGYIYVRSEYPHSIEVLNEAIANAVSAGYLGENILGSGQTFHLEVRKAAGAYVCGEETALLESLEGKRGVVRAKPPLPAIEGLFGRPTVINNVISLASVPIIMDRGAEFYKNFGMGRSRGTLPIQLAGNIKYGGLIEKAFGVTLREILYDYGGGAITGRPLRAVQVGGPLGSYLPESQWDTPLDYEAFAALWAVLGHGGIVAHDDTVDLAKLARYAMEFCTIESCGKCTPCRIGSTRGVEVMDRIIDGRDRPKQIKLLRDLCDTMLAGSLCAMGGMTPYPVLSALNHFPEDFGAAEPSNLPTKAA</sequence>
<evidence type="ECO:0000313" key="9">
    <source>
        <dbReference type="EMBL" id="SUA81506.1"/>
    </source>
</evidence>
<keyword evidence="5" id="KW-0479">Metal-binding</keyword>
<evidence type="ECO:0000256" key="1">
    <source>
        <dbReference type="ARBA" id="ARBA00001917"/>
    </source>
</evidence>
<keyword evidence="6" id="KW-0408">Iron</keyword>
<gene>
    <name evidence="9" type="primary">nuoF_2</name>
    <name evidence="9" type="ORF">NCTC13160_04369</name>
    <name evidence="10" type="ORF">PPN31119_01270</name>
</gene>
<dbReference type="CDD" id="cd03063">
    <property type="entry name" value="TRX_Fd_FDH_beta"/>
    <property type="match status" value="1"/>
</dbReference>
<dbReference type="STRING" id="93220.A6P55_18650"/>
<dbReference type="RefSeq" id="WP_038620501.1">
    <property type="nucleotide sequence ID" value="NZ_CABPSO010000003.1"/>
</dbReference>
<dbReference type="FunFam" id="3.40.50.11540:FF:000001">
    <property type="entry name" value="NADH dehydrogenase [ubiquinone] flavoprotein 1, mitochondrial"/>
    <property type="match status" value="1"/>
</dbReference>
<dbReference type="Gene3D" id="3.10.20.600">
    <property type="match status" value="1"/>
</dbReference>
<evidence type="ECO:0000256" key="7">
    <source>
        <dbReference type="ARBA" id="ARBA00023014"/>
    </source>
</evidence>
<accession>A0A378YWD5</accession>
<evidence type="ECO:0000259" key="8">
    <source>
        <dbReference type="SMART" id="SM00928"/>
    </source>
</evidence>
<evidence type="ECO:0000313" key="12">
    <source>
        <dbReference type="Proteomes" id="UP000361468"/>
    </source>
</evidence>